<dbReference type="Pfam" id="PF00535">
    <property type="entry name" value="Glycos_transf_2"/>
    <property type="match status" value="1"/>
</dbReference>
<accession>A0AAE6M2H6</accession>
<dbReference type="PANTHER" id="PTHR22916:SF3">
    <property type="entry name" value="UDP-GLCNAC:BETAGAL BETA-1,3-N-ACETYLGLUCOSAMINYLTRANSFERASE-LIKE PROTEIN 1"/>
    <property type="match status" value="1"/>
</dbReference>
<dbReference type="AlphaFoldDB" id="A0AAE6M2H6"/>
<dbReference type="PANTHER" id="PTHR22916">
    <property type="entry name" value="GLYCOSYLTRANSFERASE"/>
    <property type="match status" value="1"/>
</dbReference>
<evidence type="ECO:0000259" key="1">
    <source>
        <dbReference type="Pfam" id="PF00535"/>
    </source>
</evidence>
<dbReference type="GeneID" id="61187694"/>
<evidence type="ECO:0000313" key="3">
    <source>
        <dbReference type="Proteomes" id="UP000321332"/>
    </source>
</evidence>
<protein>
    <submittedName>
        <fullName evidence="2">Glycosyltransferase</fullName>
    </submittedName>
</protein>
<dbReference type="RefSeq" id="WP_147000506.1">
    <property type="nucleotide sequence ID" value="NZ_CP042375.1"/>
</dbReference>
<feature type="domain" description="Glycosyltransferase 2-like" evidence="1">
    <location>
        <begin position="6"/>
        <end position="160"/>
    </location>
</feature>
<dbReference type="GO" id="GO:0016758">
    <property type="term" value="F:hexosyltransferase activity"/>
    <property type="evidence" value="ECO:0007669"/>
    <property type="project" value="UniProtKB-ARBA"/>
</dbReference>
<name>A0AAE6M2H6_LEUCA</name>
<sequence>MDKVAILMSTFNGDKYISQQLDSILNQENVDVSIFVRDDGSTDKTRFILEEYSKKSNVVVTFEKNIGWRKSFFSLIIGAPTAEYDYFALADQDDIWLGQKLKRAVDQLKKTRSTLYYSNLEMINEKNESFGKKLKDTYFAPINPQVGYFDGFPTGSTMVFTTGLLEKIQKNLLLTDIKDNSHDAFLFAASNFVGQTFYDREAFIQYRRHSNTATGFGNTSNQFHPRLLDRYKRFKRMPAHVYSDRARLLLLALEDDISEENKFFLQRIANSKRLLVRTKLFFSPKIVAKGFMGIIKIKLRILQNRF</sequence>
<dbReference type="SUPFAM" id="SSF53448">
    <property type="entry name" value="Nucleotide-diphospho-sugar transferases"/>
    <property type="match status" value="1"/>
</dbReference>
<organism evidence="2 3">
    <name type="scientific">Leuconostoc carnosum</name>
    <dbReference type="NCBI Taxonomy" id="1252"/>
    <lineage>
        <taxon>Bacteria</taxon>
        <taxon>Bacillati</taxon>
        <taxon>Bacillota</taxon>
        <taxon>Bacilli</taxon>
        <taxon>Lactobacillales</taxon>
        <taxon>Lactobacillaceae</taxon>
        <taxon>Leuconostoc</taxon>
    </lineage>
</organism>
<dbReference type="Gene3D" id="3.90.550.10">
    <property type="entry name" value="Spore Coat Polysaccharide Biosynthesis Protein SpsA, Chain A"/>
    <property type="match status" value="1"/>
</dbReference>
<dbReference type="InterPro" id="IPR029044">
    <property type="entry name" value="Nucleotide-diphossugar_trans"/>
</dbReference>
<reference evidence="2 3" key="1">
    <citation type="submission" date="2019-06" db="EMBL/GenBank/DDBJ databases">
        <title>Genome analyses of bacteria isolated from kimchi.</title>
        <authorList>
            <person name="Lee S."/>
            <person name="Ahn S."/>
            <person name="Roh S."/>
        </authorList>
    </citation>
    <scope>NUCLEOTIDE SEQUENCE [LARGE SCALE GENOMIC DNA]</scope>
    <source>
        <strain evidence="2 3">CBA3620</strain>
        <plasmid evidence="2 3">unnamed1</plasmid>
    </source>
</reference>
<evidence type="ECO:0000313" key="2">
    <source>
        <dbReference type="EMBL" id="QEA34130.1"/>
    </source>
</evidence>
<proteinExistence type="predicted"/>
<dbReference type="EMBL" id="CP042375">
    <property type="protein sequence ID" value="QEA34130.1"/>
    <property type="molecule type" value="Genomic_DNA"/>
</dbReference>
<keyword evidence="2" id="KW-0614">Plasmid</keyword>
<gene>
    <name evidence="2" type="ORF">FGL89_08010</name>
</gene>
<dbReference type="Proteomes" id="UP000321332">
    <property type="component" value="Plasmid unnamed1"/>
</dbReference>
<dbReference type="InterPro" id="IPR001173">
    <property type="entry name" value="Glyco_trans_2-like"/>
</dbReference>
<geneLocation type="plasmid" evidence="2 3">
    <name>unnamed1</name>
</geneLocation>